<dbReference type="STRING" id="641524.ADICYQ_3979"/>
<comment type="caution">
    <text evidence="2">The sequence shown here is derived from an EMBL/GenBank/DDBJ whole genome shotgun (WGS) entry which is preliminary data.</text>
</comment>
<dbReference type="PANTHER" id="PTHR48079">
    <property type="entry name" value="PROTEIN YEEZ"/>
    <property type="match status" value="1"/>
</dbReference>
<dbReference type="SUPFAM" id="SSF51735">
    <property type="entry name" value="NAD(P)-binding Rossmann-fold domains"/>
    <property type="match status" value="1"/>
</dbReference>
<dbReference type="InterPro" id="IPR051783">
    <property type="entry name" value="NAD(P)-dependent_oxidoreduct"/>
</dbReference>
<dbReference type="PATRIC" id="fig|641524.5.peg.3947"/>
<protein>
    <recommendedName>
        <fullName evidence="1">NAD-dependent epimerase/dehydratase domain-containing protein</fullName>
    </recommendedName>
</protein>
<dbReference type="Pfam" id="PF01370">
    <property type="entry name" value="Epimerase"/>
    <property type="match status" value="1"/>
</dbReference>
<dbReference type="Proteomes" id="UP000014974">
    <property type="component" value="Unassembled WGS sequence"/>
</dbReference>
<dbReference type="InterPro" id="IPR036291">
    <property type="entry name" value="NAD(P)-bd_dom_sf"/>
</dbReference>
<gene>
    <name evidence="2" type="ORF">ADICYQ_3979</name>
</gene>
<evidence type="ECO:0000259" key="1">
    <source>
        <dbReference type="Pfam" id="PF01370"/>
    </source>
</evidence>
<dbReference type="PANTHER" id="PTHR48079:SF6">
    <property type="entry name" value="NAD(P)-BINDING DOMAIN-CONTAINING PROTEIN-RELATED"/>
    <property type="match status" value="1"/>
</dbReference>
<dbReference type="InterPro" id="IPR001509">
    <property type="entry name" value="Epimerase_deHydtase"/>
</dbReference>
<dbReference type="eggNOG" id="COG0702">
    <property type="taxonomic scope" value="Bacteria"/>
</dbReference>
<reference evidence="2 3" key="1">
    <citation type="journal article" date="2013" name="Genome Announc.">
        <title>Draft Genome Sequence of Cyclobacterium qasimii Strain M12-11BT, Isolated from Arctic Marine Sediment.</title>
        <authorList>
            <person name="Shivaji S."/>
            <person name="Ara S."/>
            <person name="Singh A."/>
            <person name="Kumar Pinnaka A."/>
        </authorList>
    </citation>
    <scope>NUCLEOTIDE SEQUENCE [LARGE SCALE GENOMIC DNA]</scope>
    <source>
        <strain evidence="2 3">M12-11B</strain>
    </source>
</reference>
<dbReference type="RefSeq" id="WP_020889858.1">
    <property type="nucleotide sequence ID" value="NZ_ATNM01000136.1"/>
</dbReference>
<name>S7WK63_9BACT</name>
<feature type="domain" description="NAD-dependent epimerase/dehydratase" evidence="1">
    <location>
        <begin position="23"/>
        <end position="141"/>
    </location>
</feature>
<organism evidence="2 3">
    <name type="scientific">Cyclobacterium qasimii M12-11B</name>
    <dbReference type="NCBI Taxonomy" id="641524"/>
    <lineage>
        <taxon>Bacteria</taxon>
        <taxon>Pseudomonadati</taxon>
        <taxon>Bacteroidota</taxon>
        <taxon>Cytophagia</taxon>
        <taxon>Cytophagales</taxon>
        <taxon>Cyclobacteriaceae</taxon>
        <taxon>Cyclobacterium</taxon>
    </lineage>
</organism>
<accession>S7WK63</accession>
<dbReference type="EMBL" id="ATNM01000136">
    <property type="protein sequence ID" value="EPR67109.1"/>
    <property type="molecule type" value="Genomic_DNA"/>
</dbReference>
<proteinExistence type="predicted"/>
<dbReference type="GO" id="GO:0004029">
    <property type="term" value="F:aldehyde dehydrogenase (NAD+) activity"/>
    <property type="evidence" value="ECO:0007669"/>
    <property type="project" value="TreeGrafter"/>
</dbReference>
<dbReference type="AlphaFoldDB" id="S7WK63"/>
<evidence type="ECO:0000313" key="2">
    <source>
        <dbReference type="EMBL" id="EPR67109.1"/>
    </source>
</evidence>
<dbReference type="GO" id="GO:0005737">
    <property type="term" value="C:cytoplasm"/>
    <property type="evidence" value="ECO:0007669"/>
    <property type="project" value="TreeGrafter"/>
</dbReference>
<dbReference type="Gene3D" id="3.40.50.720">
    <property type="entry name" value="NAD(P)-binding Rossmann-like Domain"/>
    <property type="match status" value="1"/>
</dbReference>
<evidence type="ECO:0000313" key="3">
    <source>
        <dbReference type="Proteomes" id="UP000014974"/>
    </source>
</evidence>
<sequence>MRQQFGHGLVCIMMNLTEKKVVAIAGATGYIGKWFMDRFKDQYHIVGLSRKEVENNPQPEIEWRQVELYSISSTTKALEGVDYAIYLVHSMNASTRLNQGSFEDTDLLLADNFSRAATANAVKQIIYLGGILPKGEPEEEWSQHLRSRLEVEETLSTGTSALTALRASIIVGPGGSSFDMIKNLVKKLPVLICPQWTESETQPISLKDTLTIIDACLGNEEVYDKAIEIGSPEVMTYKEMLIKTSMVMGKKRYVFSVPFFSPGLSKLWVGYFGESPSQLVSPLVESLKHTMTVSKELAFDAAPIDYQNYEEAVKIALETEKEPLLPSFKPLNKQKNTVRSFQRLPNNLRKSAYWAANRYMIWLPTFFKSIIIAKEDKERVISLYISFIKVPMLQLSWVKDRSDKKRQLFYISGGWLVSRSNYGWLEFREVLGGKYIISAIHEFVPKIPWFFYVNTQARLHLWVMNRYAKYLNKIIKKKGRLN</sequence>